<feature type="region of interest" description="Disordered" evidence="1">
    <location>
        <begin position="555"/>
        <end position="595"/>
    </location>
</feature>
<evidence type="ECO:0000256" key="1">
    <source>
        <dbReference type="SAM" id="MobiDB-lite"/>
    </source>
</evidence>
<feature type="region of interest" description="Disordered" evidence="1">
    <location>
        <begin position="355"/>
        <end position="391"/>
    </location>
</feature>
<feature type="compositionally biased region" description="Low complexity" evidence="1">
    <location>
        <begin position="75"/>
        <end position="86"/>
    </location>
</feature>
<name>A0A1B6I2X3_9HEMI</name>
<feature type="region of interest" description="Disordered" evidence="1">
    <location>
        <begin position="62"/>
        <end position="94"/>
    </location>
</feature>
<accession>A0A1B6I2X3</accession>
<organism evidence="2">
    <name type="scientific">Homalodisca liturata</name>
    <dbReference type="NCBI Taxonomy" id="320908"/>
    <lineage>
        <taxon>Eukaryota</taxon>
        <taxon>Metazoa</taxon>
        <taxon>Ecdysozoa</taxon>
        <taxon>Arthropoda</taxon>
        <taxon>Hexapoda</taxon>
        <taxon>Insecta</taxon>
        <taxon>Pterygota</taxon>
        <taxon>Neoptera</taxon>
        <taxon>Paraneoptera</taxon>
        <taxon>Hemiptera</taxon>
        <taxon>Auchenorrhyncha</taxon>
        <taxon>Membracoidea</taxon>
        <taxon>Cicadellidae</taxon>
        <taxon>Cicadellinae</taxon>
        <taxon>Proconiini</taxon>
        <taxon>Homalodisca</taxon>
    </lineage>
</organism>
<reference evidence="2" key="1">
    <citation type="submission" date="2015-11" db="EMBL/GenBank/DDBJ databases">
        <title>De novo transcriptome assembly of four potential Pierce s Disease insect vectors from Arizona vineyards.</title>
        <authorList>
            <person name="Tassone E.E."/>
        </authorList>
    </citation>
    <scope>NUCLEOTIDE SEQUENCE</scope>
</reference>
<proteinExistence type="predicted"/>
<dbReference type="EMBL" id="GECU01026429">
    <property type="protein sequence ID" value="JAS81277.1"/>
    <property type="molecule type" value="Transcribed_RNA"/>
</dbReference>
<feature type="compositionally biased region" description="Polar residues" evidence="1">
    <location>
        <begin position="114"/>
        <end position="125"/>
    </location>
</feature>
<feature type="compositionally biased region" description="Low complexity" evidence="1">
    <location>
        <begin position="555"/>
        <end position="565"/>
    </location>
</feature>
<gene>
    <name evidence="2" type="ORF">g.6616</name>
</gene>
<feature type="compositionally biased region" description="Polar residues" evidence="1">
    <location>
        <begin position="355"/>
        <end position="386"/>
    </location>
</feature>
<evidence type="ECO:0000313" key="2">
    <source>
        <dbReference type="EMBL" id="JAS81277.1"/>
    </source>
</evidence>
<feature type="region of interest" description="Disordered" evidence="1">
    <location>
        <begin position="651"/>
        <end position="710"/>
    </location>
</feature>
<protein>
    <submittedName>
        <fullName evidence="2">Uncharacterized protein</fullName>
    </submittedName>
</protein>
<sequence length="710" mass="79299">PTHTTSNFNSISWQTSSVTTTTNCNDYSTPYCAYPQKTCTNPPNKNVSQKLQQNHFEDQRLKEKSTSTNNSLPKFSSNFQFNNRSNQDIHNYPQTNQTENINYKIETKTKKQKTNSQRPPVNWMTTPDIRPVLPDPNIAPILPDVMFQPQKELDFNSAANNSMLNTSNNITPFNISSSVSNNPQTFYPNSHFSGIDFQLDFAPFPEITSNKPPRTSATVSNCQQNPHHYSWSPSKSSIPLLPHIENHMIPSTLPTLVGDLALGTTTPSGPIDAFKNLSMPTTPFNIENPVKKCDPKHDVQKPITSKSPEKVCFSTTERRNSNRNMIDYCQQKTHSHQSTNTTSSFLSVSQLVDQVKSEQNSSRRAGKQSVASKNSANIQKRNMSNHQTDKTTQNKMTNNMTIANYHPSNTINPAMTNQRKPDIQSVYQDNHNTGVGFNNNVGPPPWQNNKTHRSSHYKGSYSAESLIGEPAPSVQDHTSELPPFSMANQYNHTTIVSSASYLSADFSHQNVQPLEFHQHQNCFNFPTHNSHYSSTSFLENDYHVGLDPLYNFNPSSRSSTSCQTSHGVKDSRTVPNKRNPSAKRREEFPPPQPQFLQTSQVYPMGARAKCPPPPTHCPTTSSPSHQGTTSLTNFNLSTIFPEINDKRAVQGTNSFHPSVSKHSEPTGRPPDYFNPNLTPQMQQLGIPAPPNVPSASFTNLGPPAGNFRPQ</sequence>
<feature type="non-terminal residue" evidence="2">
    <location>
        <position position="1"/>
    </location>
</feature>
<dbReference type="AlphaFoldDB" id="A0A1B6I2X3"/>
<feature type="region of interest" description="Disordered" evidence="1">
    <location>
        <begin position="108"/>
        <end position="129"/>
    </location>
</feature>